<keyword evidence="3" id="KW-1185">Reference proteome</keyword>
<dbReference type="AlphaFoldDB" id="A0A5B8XTL8"/>
<dbReference type="OrthoDB" id="9763050at2"/>
<dbReference type="GO" id="GO:0005975">
    <property type="term" value="P:carbohydrate metabolic process"/>
    <property type="evidence" value="ECO:0007669"/>
    <property type="project" value="InterPro"/>
</dbReference>
<dbReference type="PANTHER" id="PTHR47561:SF1">
    <property type="entry name" value="POLYSACCHARIDE DEACETYLASE FAMILY PROTEIN (AFU_ORTHOLOGUE AFUA_6G05030)"/>
    <property type="match status" value="1"/>
</dbReference>
<organism evidence="2 3">
    <name type="scientific">Microvenator marinus</name>
    <dbReference type="NCBI Taxonomy" id="2600177"/>
    <lineage>
        <taxon>Bacteria</taxon>
        <taxon>Deltaproteobacteria</taxon>
        <taxon>Bradymonadales</taxon>
        <taxon>Microvenatoraceae</taxon>
        <taxon>Microvenator</taxon>
    </lineage>
</organism>
<dbReference type="SUPFAM" id="SSF88713">
    <property type="entry name" value="Glycoside hydrolase/deacetylase"/>
    <property type="match status" value="1"/>
</dbReference>
<feature type="domain" description="NodB homology" evidence="1">
    <location>
        <begin position="51"/>
        <end position="183"/>
    </location>
</feature>
<dbReference type="PANTHER" id="PTHR47561">
    <property type="entry name" value="POLYSACCHARIDE DEACETYLASE FAMILY PROTEIN (AFU_ORTHOLOGUE AFUA_6G05030)"/>
    <property type="match status" value="1"/>
</dbReference>
<protein>
    <submittedName>
        <fullName evidence="2">Polysaccharide deacetylase family protein</fullName>
    </submittedName>
</protein>
<dbReference type="InterPro" id="IPR002509">
    <property type="entry name" value="NODB_dom"/>
</dbReference>
<dbReference type="Pfam" id="PF01522">
    <property type="entry name" value="Polysacc_deac_1"/>
    <property type="match status" value="1"/>
</dbReference>
<name>A0A5B8XTL8_9DELT</name>
<dbReference type="PROSITE" id="PS51677">
    <property type="entry name" value="NODB"/>
    <property type="match status" value="1"/>
</dbReference>
<sequence>MCMFAPASFVESLVIWSKALEHFMSNDVQIASISVDLDSMACYREIHGLDAAKVEGADAAYAVGVDRLLGFLDELGLKSTLFVVGKDAENPAHHGLLKDASTAGHELANHSWAHDYAMRKFSEVALIADFERAEEVLVEISGQKPRGFRTPGYNVDSRLINICERRGYAYDSSVFPCPSYYTAKGAVMGWLKVRGRPSRSSMTRAEALIAPIHPYHPDPQKFWRRGNSKIVEVPMAVTPGTRLPIIGTSLHLLKAKGFDIAYAMMRRTNPFLNLEFHAIDFMDDSDPGVEFLRPHQPDLQVPWAEKKALYRHVFSRVNEDYDFDTLINLARAAREK</sequence>
<reference evidence="2 3" key="1">
    <citation type="submission" date="2019-08" db="EMBL/GenBank/DDBJ databases">
        <authorList>
            <person name="Liang Q."/>
        </authorList>
    </citation>
    <scope>NUCLEOTIDE SEQUENCE [LARGE SCALE GENOMIC DNA]</scope>
    <source>
        <strain evidence="2 3">V1718</strain>
    </source>
</reference>
<evidence type="ECO:0000259" key="1">
    <source>
        <dbReference type="PROSITE" id="PS51677"/>
    </source>
</evidence>
<gene>
    <name evidence="2" type="ORF">FRD01_17595</name>
</gene>
<accession>A0A5B8XTL8</accession>
<dbReference type="InterPro" id="IPR011330">
    <property type="entry name" value="Glyco_hydro/deAcase_b/a-brl"/>
</dbReference>
<dbReference type="KEGG" id="bbae:FRD01_17595"/>
<dbReference type="EMBL" id="CP042467">
    <property type="protein sequence ID" value="QED29020.1"/>
    <property type="molecule type" value="Genomic_DNA"/>
</dbReference>
<evidence type="ECO:0000313" key="3">
    <source>
        <dbReference type="Proteomes" id="UP000321595"/>
    </source>
</evidence>
<evidence type="ECO:0000313" key="2">
    <source>
        <dbReference type="EMBL" id="QED29020.1"/>
    </source>
</evidence>
<dbReference type="Gene3D" id="3.20.20.370">
    <property type="entry name" value="Glycoside hydrolase/deacetylase"/>
    <property type="match status" value="1"/>
</dbReference>
<dbReference type="GO" id="GO:0016810">
    <property type="term" value="F:hydrolase activity, acting on carbon-nitrogen (but not peptide) bonds"/>
    <property type="evidence" value="ECO:0007669"/>
    <property type="project" value="InterPro"/>
</dbReference>
<proteinExistence type="predicted"/>
<dbReference type="Proteomes" id="UP000321595">
    <property type="component" value="Chromosome"/>
</dbReference>